<feature type="compositionally biased region" description="Basic and acidic residues" evidence="1">
    <location>
        <begin position="214"/>
        <end position="244"/>
    </location>
</feature>
<accession>A0A9W9DTS4</accession>
<evidence type="ECO:0000256" key="1">
    <source>
        <dbReference type="SAM" id="MobiDB-lite"/>
    </source>
</evidence>
<feature type="region of interest" description="Disordered" evidence="1">
    <location>
        <begin position="135"/>
        <end position="154"/>
    </location>
</feature>
<name>A0A9W9DTS4_9AGAR</name>
<feature type="region of interest" description="Disordered" evidence="1">
    <location>
        <begin position="187"/>
        <end position="341"/>
    </location>
</feature>
<dbReference type="Pfam" id="PF08316">
    <property type="entry name" value="Pal1"/>
    <property type="match status" value="1"/>
</dbReference>
<dbReference type="PANTHER" id="PTHR28307:SF2">
    <property type="entry name" value="PROTEIN PAL1"/>
    <property type="match status" value="1"/>
</dbReference>
<dbReference type="Proteomes" id="UP001150238">
    <property type="component" value="Unassembled WGS sequence"/>
</dbReference>
<dbReference type="GO" id="GO:0005737">
    <property type="term" value="C:cytoplasm"/>
    <property type="evidence" value="ECO:0007669"/>
    <property type="project" value="TreeGrafter"/>
</dbReference>
<feature type="compositionally biased region" description="Basic residues" evidence="1">
    <location>
        <begin position="276"/>
        <end position="287"/>
    </location>
</feature>
<reference evidence="2" key="1">
    <citation type="submission" date="2022-08" db="EMBL/GenBank/DDBJ databases">
        <authorList>
            <consortium name="DOE Joint Genome Institute"/>
            <person name="Min B."/>
            <person name="Riley R."/>
            <person name="Sierra-Patev S."/>
            <person name="Naranjo-Ortiz M."/>
            <person name="Looney B."/>
            <person name="Konkel Z."/>
            <person name="Slot J.C."/>
            <person name="Sakamoto Y."/>
            <person name="Steenwyk J.L."/>
            <person name="Rokas A."/>
            <person name="Carro J."/>
            <person name="Camarero S."/>
            <person name="Ferreira P."/>
            <person name="Molpeceres G."/>
            <person name="Ruiz-Duenas F.J."/>
            <person name="Serrano A."/>
            <person name="Henrissat B."/>
            <person name="Drula E."/>
            <person name="Hughes K.W."/>
            <person name="Mata J.L."/>
            <person name="Ishikawa N.K."/>
            <person name="Vargas-Isla R."/>
            <person name="Ushijima S."/>
            <person name="Smith C.A."/>
            <person name="Ahrendt S."/>
            <person name="Andreopoulos W."/>
            <person name="He G."/>
            <person name="Labutti K."/>
            <person name="Lipzen A."/>
            <person name="Ng V."/>
            <person name="Sandor L."/>
            <person name="Barry K."/>
            <person name="Martinez A.T."/>
            <person name="Xiao Y."/>
            <person name="Gibbons J.G."/>
            <person name="Terashima K."/>
            <person name="Hibbett D.S."/>
            <person name="Grigoriev I.V."/>
        </authorList>
    </citation>
    <scope>NUCLEOTIDE SEQUENCE</scope>
    <source>
        <strain evidence="2">Sp2 HRB7682 ss15</strain>
    </source>
</reference>
<protein>
    <submittedName>
        <fullName evidence="2">Pal1 cell morphology protein-domain-containing protein</fullName>
    </submittedName>
</protein>
<proteinExistence type="predicted"/>
<organism evidence="2 3">
    <name type="scientific">Lentinula lateritia</name>
    <dbReference type="NCBI Taxonomy" id="40482"/>
    <lineage>
        <taxon>Eukaryota</taxon>
        <taxon>Fungi</taxon>
        <taxon>Dikarya</taxon>
        <taxon>Basidiomycota</taxon>
        <taxon>Agaricomycotina</taxon>
        <taxon>Agaricomycetes</taxon>
        <taxon>Agaricomycetidae</taxon>
        <taxon>Agaricales</taxon>
        <taxon>Marasmiineae</taxon>
        <taxon>Omphalotaceae</taxon>
        <taxon>Lentinula</taxon>
    </lineage>
</organism>
<dbReference type="EMBL" id="JANVFS010000011">
    <property type="protein sequence ID" value="KAJ4484787.1"/>
    <property type="molecule type" value="Genomic_DNA"/>
</dbReference>
<comment type="caution">
    <text evidence="2">The sequence shown here is derived from an EMBL/GenBank/DDBJ whole genome shotgun (WGS) entry which is preliminary data.</text>
</comment>
<feature type="region of interest" description="Disordered" evidence="1">
    <location>
        <begin position="1"/>
        <end position="97"/>
    </location>
</feature>
<dbReference type="InterPro" id="IPR013226">
    <property type="entry name" value="Pal1"/>
</dbReference>
<evidence type="ECO:0000313" key="3">
    <source>
        <dbReference type="Proteomes" id="UP001150238"/>
    </source>
</evidence>
<feature type="region of interest" description="Disordered" evidence="1">
    <location>
        <begin position="358"/>
        <end position="393"/>
    </location>
</feature>
<sequence length="408" mass="44635">MSPQSSNPFSDPPQPPPKNRQHRMPSRPADLENAVVDTVTINGRRMGRSNTAALPPSKAPQLGPRSQSTDSTPSDKQKLATPKTKKKGSQHEDAIDRLDITGFGPAMFHHDGPFDACAPSRNRHRTKAPMMAWSADPAHADQSNSDSPYPSPRKDLYPTAYYEPPKNKVDAIAEAWGIHEPEPFEEFFAGGGARGDTPASSIYNGRDSHSKRKDGREAREAREAYREYLNDQEARSRPTRRRDIPPPQPIFVADASTPSADIPPMDTSPSSPGLPKRSKSLMHRIRKMRDNPNVPVGSDYENTPSSPPAPNGFERSRERPTHRANNSFLGRFGSPKPVSDNPLSEPFIFIAPSNGIVEKELPAPPTDGYSPRENGSAAYFEAGSSPGGGLGRKTSLMKKVGRVVRGRP</sequence>
<dbReference type="AlphaFoldDB" id="A0A9W9DTS4"/>
<dbReference type="PANTHER" id="PTHR28307">
    <property type="entry name" value="PROTEIN PAL1"/>
    <property type="match status" value="1"/>
</dbReference>
<reference evidence="2" key="2">
    <citation type="journal article" date="2023" name="Proc. Natl. Acad. Sci. U.S.A.">
        <title>A global phylogenomic analysis of the shiitake genus Lentinula.</title>
        <authorList>
            <person name="Sierra-Patev S."/>
            <person name="Min B."/>
            <person name="Naranjo-Ortiz M."/>
            <person name="Looney B."/>
            <person name="Konkel Z."/>
            <person name="Slot J.C."/>
            <person name="Sakamoto Y."/>
            <person name="Steenwyk J.L."/>
            <person name="Rokas A."/>
            <person name="Carro J."/>
            <person name="Camarero S."/>
            <person name="Ferreira P."/>
            <person name="Molpeceres G."/>
            <person name="Ruiz-Duenas F.J."/>
            <person name="Serrano A."/>
            <person name="Henrissat B."/>
            <person name="Drula E."/>
            <person name="Hughes K.W."/>
            <person name="Mata J.L."/>
            <person name="Ishikawa N.K."/>
            <person name="Vargas-Isla R."/>
            <person name="Ushijima S."/>
            <person name="Smith C.A."/>
            <person name="Donoghue J."/>
            <person name="Ahrendt S."/>
            <person name="Andreopoulos W."/>
            <person name="He G."/>
            <person name="LaButti K."/>
            <person name="Lipzen A."/>
            <person name="Ng V."/>
            <person name="Riley R."/>
            <person name="Sandor L."/>
            <person name="Barry K."/>
            <person name="Martinez A.T."/>
            <person name="Xiao Y."/>
            <person name="Gibbons J.G."/>
            <person name="Terashima K."/>
            <person name="Grigoriev I.V."/>
            <person name="Hibbett D."/>
        </authorList>
    </citation>
    <scope>NUCLEOTIDE SEQUENCE</scope>
    <source>
        <strain evidence="2">Sp2 HRB7682 ss15</strain>
    </source>
</reference>
<gene>
    <name evidence="2" type="ORF">C8J55DRAFT_558957</name>
</gene>
<evidence type="ECO:0000313" key="2">
    <source>
        <dbReference type="EMBL" id="KAJ4484787.1"/>
    </source>
</evidence>